<accession>A0A9D4V8H0</accession>
<sequence length="173" mass="19605">MRPQQLQRGVYQVPPDVLDQVTSEKQVVEKIAEVPKLVSFVEKAELCSSYNSALDTDITWEMEFVFSRYETYDVMYVDNLVKEHQVAGEESVCKYQGVGQPSLVPCDGQTMLTEEECLDEDGWEFNVDDESQVLVAKAMARIQDMQGCVPAPVPLEEPTYEVLPVFALDDRMP</sequence>
<name>A0A9D4V8H0_ADICA</name>
<dbReference type="AlphaFoldDB" id="A0A9D4V8H0"/>
<organism evidence="1 2">
    <name type="scientific">Adiantum capillus-veneris</name>
    <name type="common">Maidenhair fern</name>
    <dbReference type="NCBI Taxonomy" id="13818"/>
    <lineage>
        <taxon>Eukaryota</taxon>
        <taxon>Viridiplantae</taxon>
        <taxon>Streptophyta</taxon>
        <taxon>Embryophyta</taxon>
        <taxon>Tracheophyta</taxon>
        <taxon>Polypodiopsida</taxon>
        <taxon>Polypodiidae</taxon>
        <taxon>Polypodiales</taxon>
        <taxon>Pteridineae</taxon>
        <taxon>Pteridaceae</taxon>
        <taxon>Vittarioideae</taxon>
        <taxon>Adiantum</taxon>
    </lineage>
</organism>
<dbReference type="OrthoDB" id="2005400at2759"/>
<evidence type="ECO:0000313" key="1">
    <source>
        <dbReference type="EMBL" id="KAI5081380.1"/>
    </source>
</evidence>
<keyword evidence="2" id="KW-1185">Reference proteome</keyword>
<dbReference type="EMBL" id="JABFUD020000004">
    <property type="protein sequence ID" value="KAI5081380.1"/>
    <property type="molecule type" value="Genomic_DNA"/>
</dbReference>
<proteinExistence type="predicted"/>
<dbReference type="Proteomes" id="UP000886520">
    <property type="component" value="Chromosome 4"/>
</dbReference>
<evidence type="ECO:0000313" key="2">
    <source>
        <dbReference type="Proteomes" id="UP000886520"/>
    </source>
</evidence>
<comment type="caution">
    <text evidence="1">The sequence shown here is derived from an EMBL/GenBank/DDBJ whole genome shotgun (WGS) entry which is preliminary data.</text>
</comment>
<protein>
    <submittedName>
        <fullName evidence="1">Uncharacterized protein</fullName>
    </submittedName>
</protein>
<gene>
    <name evidence="1" type="ORF">GOP47_0004563</name>
</gene>
<reference evidence="1" key="1">
    <citation type="submission" date="2021-01" db="EMBL/GenBank/DDBJ databases">
        <title>Adiantum capillus-veneris genome.</title>
        <authorList>
            <person name="Fang Y."/>
            <person name="Liao Q."/>
        </authorList>
    </citation>
    <scope>NUCLEOTIDE SEQUENCE</scope>
    <source>
        <strain evidence="1">H3</strain>
        <tissue evidence="1">Leaf</tissue>
    </source>
</reference>